<dbReference type="RefSeq" id="WP_178931623.1">
    <property type="nucleotide sequence ID" value="NZ_JACBAZ010000002.1"/>
</dbReference>
<protein>
    <submittedName>
        <fullName evidence="3">FecR domain-containing protein</fullName>
    </submittedName>
</protein>
<organism evidence="3 4">
    <name type="scientific">Oceaniferula marina</name>
    <dbReference type="NCBI Taxonomy" id="2748318"/>
    <lineage>
        <taxon>Bacteria</taxon>
        <taxon>Pseudomonadati</taxon>
        <taxon>Verrucomicrobiota</taxon>
        <taxon>Verrucomicrobiia</taxon>
        <taxon>Verrucomicrobiales</taxon>
        <taxon>Verrucomicrobiaceae</taxon>
        <taxon>Oceaniferula</taxon>
    </lineage>
</organism>
<name>A0A851GBV5_9BACT</name>
<keyword evidence="1" id="KW-0812">Transmembrane</keyword>
<evidence type="ECO:0000313" key="4">
    <source>
        <dbReference type="Proteomes" id="UP000557872"/>
    </source>
</evidence>
<dbReference type="PANTHER" id="PTHR30273">
    <property type="entry name" value="PERIPLASMIC SIGNAL SENSOR AND SIGMA FACTOR ACTIVATOR FECR-RELATED"/>
    <property type="match status" value="1"/>
</dbReference>
<sequence length="533" mass="59278">MSARRTEWLIQQAIDGEISTDDFAELEQLLLVDPEALASYRKYAWLSSSLETQHSHSISMSDSPVVPVDKVIQLQSRRTRRIALMAAAAVIVLSLIAMRLFFVDPTSPPTLSFQTSPGTLFTITHDGPDTAPEGQMLQPGSRLQISQGVAELTFKSGVKSVVLAPADLTLHSDDQIHLHQGTAWFHVPKQAIGFEVKTSDLRIVDLGTRFGVLANPDDHDEIHVIKGKVEVTTQRLRKESTILNTGEARRIDPIGRLVPLEPKPAAFLSRLPSSLPYLHWSFDQHSGDKLICEGSHPIAGEIESTLIQAEATPVDQRFIPGPQGKGLRFNGKNEAVTSNWPGIHGDAPRSIAFWFRIPNEASPKYDSGVVAWGTRFPGRETKNTKWNIQLGRKRSGDPKKSIINCTLGGLWLEGSTAVNDGQWHQVCVTYSGKHDSDGKPDIQVYLDGKRENSKWVHNQPLDLLENGQSKVNTSTNNRYSHPFTLGRSLHPHPKKPSYFHGDLDEVYVFFGQLSAQEVSELFERPPLMNENHK</sequence>
<dbReference type="Gene3D" id="2.60.120.1440">
    <property type="match status" value="1"/>
</dbReference>
<dbReference type="GO" id="GO:0016989">
    <property type="term" value="F:sigma factor antagonist activity"/>
    <property type="evidence" value="ECO:0007669"/>
    <property type="project" value="TreeGrafter"/>
</dbReference>
<reference evidence="3 4" key="1">
    <citation type="submission" date="2020-07" db="EMBL/GenBank/DDBJ databases">
        <title>Roseicoccus Jingziensis gen. nov., sp. nov., isolated from coastal seawater.</title>
        <authorList>
            <person name="Feng X."/>
        </authorList>
    </citation>
    <scope>NUCLEOTIDE SEQUENCE [LARGE SCALE GENOMIC DNA]</scope>
    <source>
        <strain evidence="3 4">N1E253</strain>
    </source>
</reference>
<proteinExistence type="predicted"/>
<evidence type="ECO:0000313" key="3">
    <source>
        <dbReference type="EMBL" id="NWK55083.1"/>
    </source>
</evidence>
<feature type="domain" description="FecR protein" evidence="2">
    <location>
        <begin position="170"/>
        <end position="230"/>
    </location>
</feature>
<dbReference type="Gene3D" id="2.60.120.200">
    <property type="match status" value="1"/>
</dbReference>
<dbReference type="Pfam" id="PF13385">
    <property type="entry name" value="Laminin_G_3"/>
    <property type="match status" value="1"/>
</dbReference>
<evidence type="ECO:0000259" key="2">
    <source>
        <dbReference type="Pfam" id="PF04773"/>
    </source>
</evidence>
<comment type="caution">
    <text evidence="3">The sequence shown here is derived from an EMBL/GenBank/DDBJ whole genome shotgun (WGS) entry which is preliminary data.</text>
</comment>
<keyword evidence="1" id="KW-0472">Membrane</keyword>
<dbReference type="InterPro" id="IPR006860">
    <property type="entry name" value="FecR"/>
</dbReference>
<feature type="transmembrane region" description="Helical" evidence="1">
    <location>
        <begin position="82"/>
        <end position="102"/>
    </location>
</feature>
<dbReference type="InterPro" id="IPR013320">
    <property type="entry name" value="ConA-like_dom_sf"/>
</dbReference>
<dbReference type="Pfam" id="PF04773">
    <property type="entry name" value="FecR"/>
    <property type="match status" value="1"/>
</dbReference>
<dbReference type="AlphaFoldDB" id="A0A851GBV5"/>
<keyword evidence="1" id="KW-1133">Transmembrane helix</keyword>
<dbReference type="EMBL" id="JACBAZ010000002">
    <property type="protein sequence ID" value="NWK55083.1"/>
    <property type="molecule type" value="Genomic_DNA"/>
</dbReference>
<gene>
    <name evidence="3" type="ORF">HW115_05645</name>
</gene>
<dbReference type="SUPFAM" id="SSF49899">
    <property type="entry name" value="Concanavalin A-like lectins/glucanases"/>
    <property type="match status" value="1"/>
</dbReference>
<accession>A0A851GBV5</accession>
<evidence type="ECO:0000256" key="1">
    <source>
        <dbReference type="SAM" id="Phobius"/>
    </source>
</evidence>
<dbReference type="PANTHER" id="PTHR30273:SF2">
    <property type="entry name" value="PROTEIN FECR"/>
    <property type="match status" value="1"/>
</dbReference>
<keyword evidence="4" id="KW-1185">Reference proteome</keyword>
<dbReference type="Proteomes" id="UP000557872">
    <property type="component" value="Unassembled WGS sequence"/>
</dbReference>
<dbReference type="InterPro" id="IPR012373">
    <property type="entry name" value="Ferrdict_sens_TM"/>
</dbReference>